<evidence type="ECO:0000256" key="2">
    <source>
        <dbReference type="ARBA" id="ARBA00023125"/>
    </source>
</evidence>
<evidence type="ECO:0000256" key="1">
    <source>
        <dbReference type="ARBA" id="ARBA00023015"/>
    </source>
</evidence>
<dbReference type="EMBL" id="DVHU01000022">
    <property type="protein sequence ID" value="HIR92296.1"/>
    <property type="molecule type" value="Genomic_DNA"/>
</dbReference>
<evidence type="ECO:0000313" key="9">
    <source>
        <dbReference type="Proteomes" id="UP000886841"/>
    </source>
</evidence>
<dbReference type="Proteomes" id="UP000886841">
    <property type="component" value="Unassembled WGS sequence"/>
</dbReference>
<dbReference type="SMART" id="SM00346">
    <property type="entry name" value="HTH_ICLR"/>
    <property type="match status" value="1"/>
</dbReference>
<dbReference type="GO" id="GO:0003677">
    <property type="term" value="F:DNA binding"/>
    <property type="evidence" value="ECO:0007669"/>
    <property type="project" value="UniProtKB-KW"/>
</dbReference>
<dbReference type="FunFam" id="1.10.10.10:FF:000056">
    <property type="entry name" value="IclR family transcriptional regulator"/>
    <property type="match status" value="1"/>
</dbReference>
<evidence type="ECO:0000256" key="5">
    <source>
        <dbReference type="ARBA" id="ARBA00070406"/>
    </source>
</evidence>
<dbReference type="InterPro" id="IPR050707">
    <property type="entry name" value="HTH_MetabolicPath_Reg"/>
</dbReference>
<comment type="function">
    <text evidence="4">May be an activator protein for the gylABX operon.</text>
</comment>
<dbReference type="PANTHER" id="PTHR30136:SF24">
    <property type="entry name" value="HTH-TYPE TRANSCRIPTIONAL REPRESSOR ALLR"/>
    <property type="match status" value="1"/>
</dbReference>
<dbReference type="InterPro" id="IPR036388">
    <property type="entry name" value="WH-like_DNA-bd_sf"/>
</dbReference>
<dbReference type="PROSITE" id="PS51077">
    <property type="entry name" value="HTH_ICLR"/>
    <property type="match status" value="1"/>
</dbReference>
<protein>
    <recommendedName>
        <fullName evidence="5">Glycerol operon regulatory protein</fullName>
    </recommendedName>
</protein>
<dbReference type="Pfam" id="PF01614">
    <property type="entry name" value="IclR_C"/>
    <property type="match status" value="1"/>
</dbReference>
<dbReference type="SUPFAM" id="SSF55781">
    <property type="entry name" value="GAF domain-like"/>
    <property type="match status" value="1"/>
</dbReference>
<feature type="domain" description="HTH iclR-type" evidence="6">
    <location>
        <begin position="6"/>
        <end position="67"/>
    </location>
</feature>
<evidence type="ECO:0000256" key="4">
    <source>
        <dbReference type="ARBA" id="ARBA00058938"/>
    </source>
</evidence>
<name>A0A9D1EI82_9FIRM</name>
<dbReference type="PROSITE" id="PS51078">
    <property type="entry name" value="ICLR_ED"/>
    <property type="match status" value="1"/>
</dbReference>
<feature type="domain" description="IclR-ED" evidence="7">
    <location>
        <begin position="68"/>
        <end position="249"/>
    </location>
</feature>
<dbReference type="InterPro" id="IPR029016">
    <property type="entry name" value="GAF-like_dom_sf"/>
</dbReference>
<reference evidence="8" key="1">
    <citation type="submission" date="2020-10" db="EMBL/GenBank/DDBJ databases">
        <authorList>
            <person name="Gilroy R."/>
        </authorList>
    </citation>
    <scope>NUCLEOTIDE SEQUENCE</scope>
    <source>
        <strain evidence="8">ChiSxjej1B13-7041</strain>
    </source>
</reference>
<reference evidence="8" key="2">
    <citation type="journal article" date="2021" name="PeerJ">
        <title>Extensive microbial diversity within the chicken gut microbiome revealed by metagenomics and culture.</title>
        <authorList>
            <person name="Gilroy R."/>
            <person name="Ravi A."/>
            <person name="Getino M."/>
            <person name="Pursley I."/>
            <person name="Horton D.L."/>
            <person name="Alikhan N.F."/>
            <person name="Baker D."/>
            <person name="Gharbi K."/>
            <person name="Hall N."/>
            <person name="Watson M."/>
            <person name="Adriaenssens E.M."/>
            <person name="Foster-Nyarko E."/>
            <person name="Jarju S."/>
            <person name="Secka A."/>
            <person name="Antonio M."/>
            <person name="Oren A."/>
            <person name="Chaudhuri R.R."/>
            <person name="La Ragione R."/>
            <person name="Hildebrand F."/>
            <person name="Pallen M.J."/>
        </authorList>
    </citation>
    <scope>NUCLEOTIDE SEQUENCE</scope>
    <source>
        <strain evidence="8">ChiSxjej1B13-7041</strain>
    </source>
</reference>
<dbReference type="Pfam" id="PF09339">
    <property type="entry name" value="HTH_IclR"/>
    <property type="match status" value="1"/>
</dbReference>
<comment type="caution">
    <text evidence="8">The sequence shown here is derived from an EMBL/GenBank/DDBJ whole genome shotgun (WGS) entry which is preliminary data.</text>
</comment>
<dbReference type="InterPro" id="IPR036390">
    <property type="entry name" value="WH_DNA-bd_sf"/>
</dbReference>
<dbReference type="InterPro" id="IPR014757">
    <property type="entry name" value="Tscrpt_reg_IclR_C"/>
</dbReference>
<sequence>MQEAKVKSLQKALEILNCFIEEPLLGVTEISDKFGLYKSNVHNILSTFKVMGYLEQDEASGRYKLGIQAFKLGYALKDTFSIIKICQPFMQELANKSNQRVYLAIPYETEIYYLEATYPIESVTLMRSVFGMKASYHCTGLGKAMLAYMSQDFVEEICSRPLKRFTENTITQGERLKEELELIRGRGYAIDDMEHEFGIRCVAIPIRNAAGTVLAALSISGAYRDFPEEKVESYALMLKEDIMEIEKRI</sequence>
<keyword evidence="2" id="KW-0238">DNA-binding</keyword>
<dbReference type="GO" id="GO:0045892">
    <property type="term" value="P:negative regulation of DNA-templated transcription"/>
    <property type="evidence" value="ECO:0007669"/>
    <property type="project" value="TreeGrafter"/>
</dbReference>
<gene>
    <name evidence="8" type="ORF">IAB98_02595</name>
</gene>
<evidence type="ECO:0000259" key="7">
    <source>
        <dbReference type="PROSITE" id="PS51078"/>
    </source>
</evidence>
<evidence type="ECO:0000256" key="3">
    <source>
        <dbReference type="ARBA" id="ARBA00023163"/>
    </source>
</evidence>
<dbReference type="Gene3D" id="3.30.450.40">
    <property type="match status" value="1"/>
</dbReference>
<dbReference type="Gene3D" id="1.10.10.10">
    <property type="entry name" value="Winged helix-like DNA-binding domain superfamily/Winged helix DNA-binding domain"/>
    <property type="match status" value="1"/>
</dbReference>
<organism evidence="8 9">
    <name type="scientific">Candidatus Egerieimonas intestinavium</name>
    <dbReference type="NCBI Taxonomy" id="2840777"/>
    <lineage>
        <taxon>Bacteria</taxon>
        <taxon>Bacillati</taxon>
        <taxon>Bacillota</taxon>
        <taxon>Clostridia</taxon>
        <taxon>Lachnospirales</taxon>
        <taxon>Lachnospiraceae</taxon>
        <taxon>Lachnospiraceae incertae sedis</taxon>
        <taxon>Candidatus Egerieimonas</taxon>
    </lineage>
</organism>
<keyword evidence="1" id="KW-0805">Transcription regulation</keyword>
<evidence type="ECO:0000259" key="6">
    <source>
        <dbReference type="PROSITE" id="PS51077"/>
    </source>
</evidence>
<evidence type="ECO:0000313" key="8">
    <source>
        <dbReference type="EMBL" id="HIR92296.1"/>
    </source>
</evidence>
<dbReference type="PANTHER" id="PTHR30136">
    <property type="entry name" value="HELIX-TURN-HELIX TRANSCRIPTIONAL REGULATOR, ICLR FAMILY"/>
    <property type="match status" value="1"/>
</dbReference>
<dbReference type="InterPro" id="IPR005471">
    <property type="entry name" value="Tscrpt_reg_IclR_N"/>
</dbReference>
<dbReference type="AlphaFoldDB" id="A0A9D1EI82"/>
<proteinExistence type="predicted"/>
<dbReference type="GO" id="GO:0003700">
    <property type="term" value="F:DNA-binding transcription factor activity"/>
    <property type="evidence" value="ECO:0007669"/>
    <property type="project" value="TreeGrafter"/>
</dbReference>
<keyword evidence="3" id="KW-0804">Transcription</keyword>
<accession>A0A9D1EI82</accession>
<dbReference type="SUPFAM" id="SSF46785">
    <property type="entry name" value="Winged helix' DNA-binding domain"/>
    <property type="match status" value="1"/>
</dbReference>